<dbReference type="Proteomes" id="UP001497472">
    <property type="component" value="Unassembled WGS sequence"/>
</dbReference>
<comment type="caution">
    <text evidence="1">The sequence shown here is derived from an EMBL/GenBank/DDBJ whole genome shotgun (WGS) entry which is preliminary data.</text>
</comment>
<reference evidence="1 2" key="1">
    <citation type="submission" date="2023-11" db="EMBL/GenBank/DDBJ databases">
        <authorList>
            <person name="Okamura Y."/>
        </authorList>
    </citation>
    <scope>NUCLEOTIDE SEQUENCE [LARGE SCALE GENOMIC DNA]</scope>
</reference>
<organism evidence="1 2">
    <name type="scientific">Leptosia nina</name>
    <dbReference type="NCBI Taxonomy" id="320188"/>
    <lineage>
        <taxon>Eukaryota</taxon>
        <taxon>Metazoa</taxon>
        <taxon>Ecdysozoa</taxon>
        <taxon>Arthropoda</taxon>
        <taxon>Hexapoda</taxon>
        <taxon>Insecta</taxon>
        <taxon>Pterygota</taxon>
        <taxon>Neoptera</taxon>
        <taxon>Endopterygota</taxon>
        <taxon>Lepidoptera</taxon>
        <taxon>Glossata</taxon>
        <taxon>Ditrysia</taxon>
        <taxon>Papilionoidea</taxon>
        <taxon>Pieridae</taxon>
        <taxon>Pierinae</taxon>
        <taxon>Leptosia</taxon>
    </lineage>
</organism>
<name>A0AAV1JQ48_9NEOP</name>
<dbReference type="AlphaFoldDB" id="A0AAV1JQ48"/>
<accession>A0AAV1JQ48</accession>
<sequence length="82" mass="9240">MFVTDPEGDGHARKSERAEWMRGASPFNLSTVEPNLGHGEHTCGTEKSDVSSLVTRRSEAEFALNESNQCIQQLLHLLKDRW</sequence>
<gene>
    <name evidence="1" type="ORF">LNINA_LOCUS9760</name>
</gene>
<protein>
    <submittedName>
        <fullName evidence="1">Uncharacterized protein</fullName>
    </submittedName>
</protein>
<evidence type="ECO:0000313" key="1">
    <source>
        <dbReference type="EMBL" id="CAK1550537.1"/>
    </source>
</evidence>
<keyword evidence="2" id="KW-1185">Reference proteome</keyword>
<evidence type="ECO:0000313" key="2">
    <source>
        <dbReference type="Proteomes" id="UP001497472"/>
    </source>
</evidence>
<dbReference type="EMBL" id="CAVLEF010000082">
    <property type="protein sequence ID" value="CAK1550537.1"/>
    <property type="molecule type" value="Genomic_DNA"/>
</dbReference>
<proteinExistence type="predicted"/>